<organism evidence="7 8">
    <name type="scientific">Pythium insidiosum</name>
    <name type="common">Pythiosis disease agent</name>
    <dbReference type="NCBI Taxonomy" id="114742"/>
    <lineage>
        <taxon>Eukaryota</taxon>
        <taxon>Sar</taxon>
        <taxon>Stramenopiles</taxon>
        <taxon>Oomycota</taxon>
        <taxon>Peronosporomycetes</taxon>
        <taxon>Pythiales</taxon>
        <taxon>Pythiaceae</taxon>
        <taxon>Pythium</taxon>
    </lineage>
</organism>
<dbReference type="GO" id="GO:0016020">
    <property type="term" value="C:membrane"/>
    <property type="evidence" value="ECO:0007669"/>
    <property type="project" value="TreeGrafter"/>
</dbReference>
<dbReference type="PANTHER" id="PTHR43272">
    <property type="entry name" value="LONG-CHAIN-FATTY-ACID--COA LIGASE"/>
    <property type="match status" value="1"/>
</dbReference>
<dbReference type="InterPro" id="IPR000873">
    <property type="entry name" value="AMP-dep_synth/lig_dom"/>
</dbReference>
<dbReference type="GO" id="GO:0004467">
    <property type="term" value="F:long-chain fatty acid-CoA ligase activity"/>
    <property type="evidence" value="ECO:0007669"/>
    <property type="project" value="TreeGrafter"/>
</dbReference>
<name>A0AAD5LTL5_PYTIN</name>
<dbReference type="PROSITE" id="PS00455">
    <property type="entry name" value="AMP_BINDING"/>
    <property type="match status" value="2"/>
</dbReference>
<evidence type="ECO:0000313" key="8">
    <source>
        <dbReference type="Proteomes" id="UP001209570"/>
    </source>
</evidence>
<feature type="chain" id="PRO_5042173797" description="AMP-dependent synthetase/ligase domain-containing protein" evidence="5">
    <location>
        <begin position="24"/>
        <end position="1441"/>
    </location>
</feature>
<keyword evidence="3" id="KW-0443">Lipid metabolism</keyword>
<feature type="domain" description="AMP-dependent synthetase/ligase" evidence="6">
    <location>
        <begin position="727"/>
        <end position="1152"/>
    </location>
</feature>
<feature type="signal peptide" evidence="5">
    <location>
        <begin position="1"/>
        <end position="23"/>
    </location>
</feature>
<evidence type="ECO:0000256" key="5">
    <source>
        <dbReference type="SAM" id="SignalP"/>
    </source>
</evidence>
<dbReference type="InterPro" id="IPR042099">
    <property type="entry name" value="ANL_N_sf"/>
</dbReference>
<keyword evidence="8" id="KW-1185">Reference proteome</keyword>
<reference evidence="7" key="1">
    <citation type="submission" date="2021-12" db="EMBL/GenBank/DDBJ databases">
        <title>Prjna785345.</title>
        <authorList>
            <person name="Rujirawat T."/>
            <person name="Krajaejun T."/>
        </authorList>
    </citation>
    <scope>NUCLEOTIDE SEQUENCE</scope>
    <source>
        <strain evidence="7">Pi057C3</strain>
    </source>
</reference>
<accession>A0AAD5LTL5</accession>
<dbReference type="Pfam" id="PF00501">
    <property type="entry name" value="AMP-binding"/>
    <property type="match status" value="2"/>
</dbReference>
<keyword evidence="5" id="KW-0732">Signal</keyword>
<feature type="transmembrane region" description="Helical" evidence="4">
    <location>
        <begin position="1330"/>
        <end position="1350"/>
    </location>
</feature>
<keyword evidence="2" id="KW-0276">Fatty acid metabolism</keyword>
<evidence type="ECO:0000256" key="1">
    <source>
        <dbReference type="ARBA" id="ARBA00022598"/>
    </source>
</evidence>
<dbReference type="Gene3D" id="3.40.50.12780">
    <property type="entry name" value="N-terminal domain of ligase-like"/>
    <property type="match status" value="2"/>
</dbReference>
<dbReference type="Pfam" id="PF23562">
    <property type="entry name" value="AMP-binding_C_3"/>
    <property type="match status" value="1"/>
</dbReference>
<keyword evidence="4" id="KW-1133">Transmembrane helix</keyword>
<dbReference type="InterPro" id="IPR020845">
    <property type="entry name" value="AMP-binding_CS"/>
</dbReference>
<dbReference type="EMBL" id="JAKCXM010000004">
    <property type="protein sequence ID" value="KAJ0409443.1"/>
    <property type="molecule type" value="Genomic_DNA"/>
</dbReference>
<protein>
    <recommendedName>
        <fullName evidence="6">AMP-dependent synthetase/ligase domain-containing protein</fullName>
    </recommendedName>
</protein>
<evidence type="ECO:0000313" key="7">
    <source>
        <dbReference type="EMBL" id="KAJ0409443.1"/>
    </source>
</evidence>
<keyword evidence="1" id="KW-0436">Ligase</keyword>
<keyword evidence="4" id="KW-0812">Transmembrane</keyword>
<sequence length="1441" mass="156734">MGSTHSATYCTLVLWCALAQALALACRYSTTSRIDGQVQIRLGDSGIAALAPSTVVERFVATVAKFRTQDAIHYKRNGDWQTLTWQQYYDQCAQFAKALLHLEVPRFGAINVIGFNSPEWAVAELGTMLAGAVTAGIYTTNSPHACQYIVNHSESHVVVCDGVKQLDKFLAIQRDIPTVKALVLYNEDRVPDGIASAIPIYTFDAFLRLGNGVSDAALQERMDAQRPGHCCSLIYTSGTTGDPKAVMISHDNATWTASALLDTLQRQFDVVMDQRQRIVSYLPLSHIAAQMLDLLLPACCGAQLFFAQPDALKGTLGMTLKEVRPTIFFGVPRVWEKIAEKMWAMAAQNSGLKARIGAWAKSKGALKTQLAQFGQSGGVPCGYSLANALVLQRVKEALGLDECFACFTAAAPIKREIVEYFGSLDLPVFEFFGMSEVTGPQNLNVCGQWKIGTCGRVMAGVETRVVEGSEELAFRGRNVMMGYLKAEDETRAAIDEDGWLHSGDCGAVDADGFMAVTGRIKELIITSGGENIPPLRIESCLKDELPLLSHALVVGDQRKFLTALFTMRVEVDSDGNPTQRLDTSAREICTALGSAATTVAEARADPLVRAYLEEGLMRANARATSHAQNVGKFALLDDDFSTAGGELTATLKVRRRAVLSKHAEAINAIGAKPISGSATGRGSATGTAAVPMESAPSATWSIDDEVEIRMGPSGVAAEPPTTLIQKFQATVDKLGNDNALNFKVNGEWQTLTWQQYYDQCTQFAKALLHLKMPRFGAINVIGFNAREWNVSHVGAILAGGVSAGIYTTNSPHACQYIVNHSESHVVVCDGVKQLDKFLAIQRDIPTVKALVLYNEDRVPDGIASAIPIYTFDAFLRLGKGVSDAALQERMDAQRPGHCCSLIYTSGTTGDPKAVMISHDNATWTVQRVLDAWVDRFGMTVDSSQRVVSFLPLSHVAGQLLDIVVPLMTGMQVFFAQPDALKGTLGMTLKEARPTIFFGVPRVWEKIAEKMWAMAAQNSGLKARISAWAKGRGATKTQLAQFGQSGGDPCGYSVARSLVFSRVREALGLDQCWACYSGAAPISREVVEYFGSLDIHIYEFFGMSECTGPQAYSNLGVWKIGTVGQTMPGVESRIDEDSQELLMRGRHVMMGYLKAEKQTRETIDPDGWLHSGDCGAIDEDGFIRITGRIKELIITSGGENVPPVLIEDAIKEELPLLANVMVVGDQRKFLTALFTLRVDVDSDGNPTDNLDARAQQICAQLGSPVTTVQSAKADANVQAYLRDGLARANQRATSHAQNVGKFEVLDRDFSFSGGELTPTLKLKRKVTAASIPQLVFLPPLVLLASALALFNFQQLFRLLSTNLSPYMTIPLVKTLRPYIYNVRNALESVLGKASSLKFNMSHVLAMGGILMLLAVLNAIQRGNALQEQRIKLELAKRQRKQE</sequence>
<dbReference type="Proteomes" id="UP001209570">
    <property type="component" value="Unassembled WGS sequence"/>
</dbReference>
<dbReference type="SUPFAM" id="SSF56801">
    <property type="entry name" value="Acetyl-CoA synthetase-like"/>
    <property type="match status" value="2"/>
</dbReference>
<comment type="caution">
    <text evidence="7">The sequence shown here is derived from an EMBL/GenBank/DDBJ whole genome shotgun (WGS) entry which is preliminary data.</text>
</comment>
<evidence type="ECO:0000256" key="4">
    <source>
        <dbReference type="SAM" id="Phobius"/>
    </source>
</evidence>
<proteinExistence type="predicted"/>
<evidence type="ECO:0000256" key="2">
    <source>
        <dbReference type="ARBA" id="ARBA00022832"/>
    </source>
</evidence>
<dbReference type="GO" id="GO:0005783">
    <property type="term" value="C:endoplasmic reticulum"/>
    <property type="evidence" value="ECO:0007669"/>
    <property type="project" value="TreeGrafter"/>
</dbReference>
<dbReference type="PANTHER" id="PTHR43272:SF32">
    <property type="entry name" value="AMP-DEPENDENT SYNTHETASE_LIGASE DOMAIN-CONTAINING PROTEIN"/>
    <property type="match status" value="1"/>
</dbReference>
<feature type="transmembrane region" description="Helical" evidence="4">
    <location>
        <begin position="1399"/>
        <end position="1418"/>
    </location>
</feature>
<feature type="transmembrane region" description="Helical" evidence="4">
    <location>
        <begin position="1362"/>
        <end position="1379"/>
    </location>
</feature>
<feature type="domain" description="AMP-dependent synthetase/ligase" evidence="6">
    <location>
        <begin position="63"/>
        <end position="484"/>
    </location>
</feature>
<gene>
    <name evidence="7" type="ORF">P43SY_002333</name>
</gene>
<evidence type="ECO:0000256" key="3">
    <source>
        <dbReference type="ARBA" id="ARBA00023098"/>
    </source>
</evidence>
<evidence type="ECO:0000259" key="6">
    <source>
        <dbReference type="Pfam" id="PF00501"/>
    </source>
</evidence>
<keyword evidence="4" id="KW-0472">Membrane</keyword>